<proteinExistence type="predicted"/>
<feature type="transmembrane region" description="Helical" evidence="2">
    <location>
        <begin position="207"/>
        <end position="229"/>
    </location>
</feature>
<keyword evidence="2" id="KW-0812">Transmembrane</keyword>
<protein>
    <submittedName>
        <fullName evidence="3">Uncharacterized protein</fullName>
    </submittedName>
</protein>
<dbReference type="EMBL" id="SPLM01000006">
    <property type="protein sequence ID" value="TMW66849.1"/>
    <property type="molecule type" value="Genomic_DNA"/>
</dbReference>
<evidence type="ECO:0000256" key="1">
    <source>
        <dbReference type="SAM" id="MobiDB-lite"/>
    </source>
</evidence>
<feature type="transmembrane region" description="Helical" evidence="2">
    <location>
        <begin position="174"/>
        <end position="195"/>
    </location>
</feature>
<feature type="region of interest" description="Disordered" evidence="1">
    <location>
        <begin position="1"/>
        <end position="20"/>
    </location>
</feature>
<dbReference type="OrthoDB" id="123392at2759"/>
<feature type="transmembrane region" description="Helical" evidence="2">
    <location>
        <begin position="146"/>
        <end position="168"/>
    </location>
</feature>
<evidence type="ECO:0000313" key="4">
    <source>
        <dbReference type="Proteomes" id="UP000794436"/>
    </source>
</evidence>
<dbReference type="AlphaFoldDB" id="A0A8K1CNR3"/>
<keyword evidence="4" id="KW-1185">Reference proteome</keyword>
<dbReference type="Proteomes" id="UP000794436">
    <property type="component" value="Unassembled WGS sequence"/>
</dbReference>
<comment type="caution">
    <text evidence="3">The sequence shown here is derived from an EMBL/GenBank/DDBJ whole genome shotgun (WGS) entry which is preliminary data.</text>
</comment>
<feature type="transmembrane region" description="Helical" evidence="2">
    <location>
        <begin position="495"/>
        <end position="516"/>
    </location>
</feature>
<feature type="transmembrane region" description="Helical" evidence="2">
    <location>
        <begin position="111"/>
        <end position="134"/>
    </location>
</feature>
<feature type="transmembrane region" description="Helical" evidence="2">
    <location>
        <begin position="454"/>
        <end position="474"/>
    </location>
</feature>
<evidence type="ECO:0000256" key="2">
    <source>
        <dbReference type="SAM" id="Phobius"/>
    </source>
</evidence>
<feature type="transmembrane region" description="Helical" evidence="2">
    <location>
        <begin position="75"/>
        <end position="96"/>
    </location>
</feature>
<reference evidence="3" key="1">
    <citation type="submission" date="2019-03" db="EMBL/GenBank/DDBJ databases">
        <title>Long read genome sequence of the mycoparasitic Pythium oligandrum ATCC 38472 isolated from sugarbeet rhizosphere.</title>
        <authorList>
            <person name="Gaulin E."/>
        </authorList>
    </citation>
    <scope>NUCLEOTIDE SEQUENCE</scope>
    <source>
        <strain evidence="3">ATCC 38472_TT</strain>
    </source>
</reference>
<organism evidence="3 4">
    <name type="scientific">Pythium oligandrum</name>
    <name type="common">Mycoparasitic fungus</name>
    <dbReference type="NCBI Taxonomy" id="41045"/>
    <lineage>
        <taxon>Eukaryota</taxon>
        <taxon>Sar</taxon>
        <taxon>Stramenopiles</taxon>
        <taxon>Oomycota</taxon>
        <taxon>Peronosporomycetes</taxon>
        <taxon>Pythiales</taxon>
        <taxon>Pythiaceae</taxon>
        <taxon>Pythium</taxon>
    </lineage>
</organism>
<accession>A0A8K1CNR3</accession>
<keyword evidence="2" id="KW-0472">Membrane</keyword>
<evidence type="ECO:0000313" key="3">
    <source>
        <dbReference type="EMBL" id="TMW66849.1"/>
    </source>
</evidence>
<gene>
    <name evidence="3" type="ORF">Poli38472_011965</name>
</gene>
<keyword evidence="2" id="KW-1133">Transmembrane helix</keyword>
<feature type="transmembrane region" description="Helical" evidence="2">
    <location>
        <begin position="235"/>
        <end position="255"/>
    </location>
</feature>
<name>A0A8K1CNR3_PYTOL</name>
<sequence length="530" mass="59337">MRTVAVHPVDHEADPGDSRSLSARLDSISSSLAQPKAFQRFVSIITGFGRLYQRYSIAKLLEYEQYRRTVSRWRVVGILLMAPITGFLGALFPVWISLQEPRRGLFENHGFLVHYVIVVALAALGATLIPRAGLRFTNTQFSPTQVALIVFFVVLMTTCVFLGIATLWRFPVPFTLVVSFFPWSIFMAIGHFVVLKDLLAKSSPYRGPILSSWAWVIIQCSQIIIYPAFSALFEAITEIQQVILTFAFPVLKYIVKKALRFNGKAFGDFNEEMAVTGVEIAASLYQTMIMQNTPSLLATSIIIGVDILQGLLAVKVFMDKSSVVPHRDIIGLAIRHIEKAAVEEANLKEYTPRVVHRLTKASVTQPENGAPIVGPVIKSEVSDQQRGDVAVIQALEILQAAENILFVEYFEVAIPILNAVYLAIASQPGSARYNPKLAPFHASDDRLLDGLRGILVYSLLQGVTLLAMLVVMRFRYRLSTIRLLSFSLERHWWSLQGKMIGWLPLFLHFSLVHYGVDFHFKFDFGANDST</sequence>
<feature type="compositionally biased region" description="Basic and acidic residues" evidence="1">
    <location>
        <begin position="8"/>
        <end position="17"/>
    </location>
</feature>